<comment type="similarity">
    <text evidence="2 12">Belongs to the ABC-4 integral membrane protein family. FtsX subfamily.</text>
</comment>
<evidence type="ECO:0000313" key="16">
    <source>
        <dbReference type="EMBL" id="KWS05970.1"/>
    </source>
</evidence>
<dbReference type="GO" id="GO:0005886">
    <property type="term" value="C:plasma membrane"/>
    <property type="evidence" value="ECO:0007669"/>
    <property type="project" value="UniProtKB-SubCell"/>
</dbReference>
<feature type="transmembrane region" description="Helical" evidence="13">
    <location>
        <begin position="301"/>
        <end position="324"/>
    </location>
</feature>
<dbReference type="Pfam" id="PF02687">
    <property type="entry name" value="FtsX"/>
    <property type="match status" value="1"/>
</dbReference>
<evidence type="ECO:0000256" key="4">
    <source>
        <dbReference type="ARBA" id="ARBA00021907"/>
    </source>
</evidence>
<comment type="subunit">
    <text evidence="3">Forms a membrane-associated complex with FtsE.</text>
</comment>
<feature type="transmembrane region" description="Helical" evidence="13">
    <location>
        <begin position="250"/>
        <end position="272"/>
    </location>
</feature>
<feature type="domain" description="FtsX extracellular" evidence="15">
    <location>
        <begin position="94"/>
        <end position="177"/>
    </location>
</feature>
<comment type="function">
    <text evidence="12">Part of the ABC transporter FtsEX involved in cellular division.</text>
</comment>
<keyword evidence="9 13" id="KW-1133">Transmembrane helix</keyword>
<dbReference type="Pfam" id="PF18075">
    <property type="entry name" value="FtsX_ECD"/>
    <property type="match status" value="1"/>
</dbReference>
<evidence type="ECO:0000256" key="1">
    <source>
        <dbReference type="ARBA" id="ARBA00004429"/>
    </source>
</evidence>
<sequence>MSSVNPSGANSDPMPGVDREIDIAIDAAPQSRFGAWLDHHLYSLVASLGRLLRKPWAALLTIGVMAVALALPLGLWAALNNVERFAGDVQRSRQISLFLKPEVKLERARVLAEELRARPEVGAVDLRTPEQGLADLREKSGLGDTLSAIEGNPLPSLLVVTPKGDELALAQSLEQLAEADLVQHDAGWRQRLDGWLRFGSRLAWVLAAMLGLGALLVVGNTVRLDIQSRRDEIGVLQLLGATDGFIRRPFLYLGACYGLAAGAVALALLTVADHSLREPLTALALSYGSHFQLQGFELGPALAILAGAAALGWLGAGLVTGHYLRQTRAGQG</sequence>
<evidence type="ECO:0000256" key="11">
    <source>
        <dbReference type="ARBA" id="ARBA00023306"/>
    </source>
</evidence>
<evidence type="ECO:0000313" key="17">
    <source>
        <dbReference type="Proteomes" id="UP000023435"/>
    </source>
</evidence>
<accession>A0A108UBE8</accession>
<proteinExistence type="inferred from homology"/>
<dbReference type="EMBL" id="JAJA02000001">
    <property type="protein sequence ID" value="KWS05970.1"/>
    <property type="molecule type" value="Genomic_DNA"/>
</dbReference>
<keyword evidence="5 12" id="KW-1003">Cell membrane</keyword>
<evidence type="ECO:0000256" key="3">
    <source>
        <dbReference type="ARBA" id="ARBA00011160"/>
    </source>
</evidence>
<dbReference type="NCBIfam" id="TIGR00439">
    <property type="entry name" value="FtsX_Gneg"/>
    <property type="match status" value="1"/>
</dbReference>
<evidence type="ECO:0000259" key="14">
    <source>
        <dbReference type="Pfam" id="PF02687"/>
    </source>
</evidence>
<name>A0A108UBE8_9GAMM</name>
<keyword evidence="10 12" id="KW-0472">Membrane</keyword>
<feature type="transmembrane region" description="Helical" evidence="13">
    <location>
        <begin position="202"/>
        <end position="222"/>
    </location>
</feature>
<evidence type="ECO:0000256" key="5">
    <source>
        <dbReference type="ARBA" id="ARBA00022475"/>
    </source>
</evidence>
<evidence type="ECO:0000256" key="6">
    <source>
        <dbReference type="ARBA" id="ARBA00022519"/>
    </source>
</evidence>
<keyword evidence="8 13" id="KW-0812">Transmembrane</keyword>
<comment type="subcellular location">
    <subcellularLocation>
        <location evidence="1">Cell inner membrane</location>
        <topology evidence="1">Multi-pass membrane protein</topology>
    </subcellularLocation>
</comment>
<evidence type="ECO:0000259" key="15">
    <source>
        <dbReference type="Pfam" id="PF18075"/>
    </source>
</evidence>
<dbReference type="Proteomes" id="UP000023435">
    <property type="component" value="Unassembled WGS sequence"/>
</dbReference>
<keyword evidence="6 12" id="KW-0997">Cell inner membrane</keyword>
<keyword evidence="17" id="KW-1185">Reference proteome</keyword>
<organism evidence="16 17">
    <name type="scientific">Lysobacter capsici AZ78</name>
    <dbReference type="NCBI Taxonomy" id="1444315"/>
    <lineage>
        <taxon>Bacteria</taxon>
        <taxon>Pseudomonadati</taxon>
        <taxon>Pseudomonadota</taxon>
        <taxon>Gammaproteobacteria</taxon>
        <taxon>Lysobacterales</taxon>
        <taxon>Lysobacteraceae</taxon>
        <taxon>Lysobacter</taxon>
    </lineage>
</organism>
<dbReference type="InterPro" id="IPR004513">
    <property type="entry name" value="FtsX"/>
</dbReference>
<dbReference type="GO" id="GO:0051301">
    <property type="term" value="P:cell division"/>
    <property type="evidence" value="ECO:0007669"/>
    <property type="project" value="UniProtKB-KW"/>
</dbReference>
<protein>
    <recommendedName>
        <fullName evidence="4 12">Cell division protein FtsX</fullName>
    </recommendedName>
</protein>
<dbReference type="GO" id="GO:0032153">
    <property type="term" value="C:cell division site"/>
    <property type="evidence" value="ECO:0007669"/>
    <property type="project" value="TreeGrafter"/>
</dbReference>
<dbReference type="AlphaFoldDB" id="A0A108UBE8"/>
<dbReference type="InterPro" id="IPR003838">
    <property type="entry name" value="ABC3_permease_C"/>
</dbReference>
<dbReference type="InterPro" id="IPR047590">
    <property type="entry name" value="FtsX_proteobact-type"/>
</dbReference>
<feature type="transmembrane region" description="Helical" evidence="13">
    <location>
        <begin position="56"/>
        <end position="79"/>
    </location>
</feature>
<dbReference type="InterPro" id="IPR040690">
    <property type="entry name" value="FtsX_ECD"/>
</dbReference>
<gene>
    <name evidence="16" type="ORF">AZ78_3524</name>
</gene>
<evidence type="ECO:0000256" key="13">
    <source>
        <dbReference type="SAM" id="Phobius"/>
    </source>
</evidence>
<dbReference type="PANTHER" id="PTHR47755">
    <property type="entry name" value="CELL DIVISION PROTEIN FTSX"/>
    <property type="match status" value="1"/>
</dbReference>
<evidence type="ECO:0000256" key="9">
    <source>
        <dbReference type="ARBA" id="ARBA00022989"/>
    </source>
</evidence>
<evidence type="ECO:0000256" key="7">
    <source>
        <dbReference type="ARBA" id="ARBA00022618"/>
    </source>
</evidence>
<feature type="domain" description="ABC3 transporter permease C-terminal" evidence="14">
    <location>
        <begin position="205"/>
        <end position="325"/>
    </location>
</feature>
<keyword evidence="7 12" id="KW-0132">Cell division</keyword>
<reference evidence="16 17" key="1">
    <citation type="journal article" date="2014" name="Genome Announc.">
        <title>Draft Genome Sequence of Lysobacter capsici AZ78, a Bacterium Antagonistic to Plant-Pathogenic Oomycetes.</title>
        <authorList>
            <person name="Puopolo G."/>
            <person name="Sonego P."/>
            <person name="Engelen K."/>
            <person name="Pertot I."/>
        </authorList>
    </citation>
    <scope>NUCLEOTIDE SEQUENCE [LARGE SCALE GENOMIC DNA]</scope>
    <source>
        <strain evidence="16 17">AZ78</strain>
    </source>
</reference>
<evidence type="ECO:0000256" key="10">
    <source>
        <dbReference type="ARBA" id="ARBA00023136"/>
    </source>
</evidence>
<evidence type="ECO:0000256" key="8">
    <source>
        <dbReference type="ARBA" id="ARBA00022692"/>
    </source>
</evidence>
<dbReference type="Gene3D" id="3.30.70.3040">
    <property type="match status" value="1"/>
</dbReference>
<comment type="caution">
    <text evidence="16">The sequence shown here is derived from an EMBL/GenBank/DDBJ whole genome shotgun (WGS) entry which is preliminary data.</text>
</comment>
<evidence type="ECO:0000256" key="2">
    <source>
        <dbReference type="ARBA" id="ARBA00007379"/>
    </source>
</evidence>
<evidence type="ECO:0000256" key="12">
    <source>
        <dbReference type="PIRNR" id="PIRNR003097"/>
    </source>
</evidence>
<keyword evidence="11 12" id="KW-0131">Cell cycle</keyword>
<dbReference type="PANTHER" id="PTHR47755:SF1">
    <property type="entry name" value="CELL DIVISION PROTEIN FTSX"/>
    <property type="match status" value="1"/>
</dbReference>
<dbReference type="PIRSF" id="PIRSF003097">
    <property type="entry name" value="FtsX"/>
    <property type="match status" value="1"/>
</dbReference>